<dbReference type="GO" id="GO:1904262">
    <property type="term" value="P:negative regulation of TORC1 signaling"/>
    <property type="evidence" value="ECO:0007669"/>
    <property type="project" value="TreeGrafter"/>
</dbReference>
<dbReference type="GO" id="GO:0005096">
    <property type="term" value="F:GTPase activator activity"/>
    <property type="evidence" value="ECO:0007669"/>
    <property type="project" value="InterPro"/>
</dbReference>
<dbReference type="PANTHER" id="PTHR13179:SF8">
    <property type="entry name" value="GATOR COMPLEX PROTEIN DEPDC5"/>
    <property type="match status" value="1"/>
</dbReference>
<gene>
    <name evidence="2" type="ORF">UJA718_LOCUS41299</name>
</gene>
<sequence>YFNLDDFSVIYQNERYDDWLPRLAKIKQVIISYKEDLVNYHRQHLSKAEAEKMPKGTISPACDGNFLETLNLSSSVFERHFIDRAFDRLGQMSLVITPGAGVFEVDRELTNMTKQRVLDNGIGSDLVCLG</sequence>
<reference evidence="2" key="1">
    <citation type="submission" date="2021-02" db="EMBL/GenBank/DDBJ databases">
        <authorList>
            <person name="Nowell W R."/>
        </authorList>
    </citation>
    <scope>NUCLEOTIDE SEQUENCE</scope>
</reference>
<name>A0A821P6B8_9BILA</name>
<protein>
    <recommendedName>
        <fullName evidence="1">Vacuolar membrane-associated protein Iml1 N-terminal domain-containing protein</fullName>
    </recommendedName>
</protein>
<dbReference type="PANTHER" id="PTHR13179">
    <property type="entry name" value="DEP DOMAIN CONTAINING PROTEIN 5"/>
    <property type="match status" value="1"/>
</dbReference>
<organism evidence="2 3">
    <name type="scientific">Rotaria socialis</name>
    <dbReference type="NCBI Taxonomy" id="392032"/>
    <lineage>
        <taxon>Eukaryota</taxon>
        <taxon>Metazoa</taxon>
        <taxon>Spiralia</taxon>
        <taxon>Gnathifera</taxon>
        <taxon>Rotifera</taxon>
        <taxon>Eurotatoria</taxon>
        <taxon>Bdelloidea</taxon>
        <taxon>Philodinida</taxon>
        <taxon>Philodinidae</taxon>
        <taxon>Rotaria</taxon>
    </lineage>
</organism>
<dbReference type="Pfam" id="PF12257">
    <property type="entry name" value="IML1"/>
    <property type="match status" value="1"/>
</dbReference>
<keyword evidence="3" id="KW-1185">Reference proteome</keyword>
<dbReference type="AlphaFoldDB" id="A0A821P6B8"/>
<dbReference type="EMBL" id="CAJOBP010048454">
    <property type="protein sequence ID" value="CAF4801319.1"/>
    <property type="molecule type" value="Genomic_DNA"/>
</dbReference>
<comment type="caution">
    <text evidence="2">The sequence shown here is derived from an EMBL/GenBank/DDBJ whole genome shotgun (WGS) entry which is preliminary data.</text>
</comment>
<accession>A0A821P6B8</accession>
<dbReference type="GO" id="GO:0034198">
    <property type="term" value="P:cellular response to amino acid starvation"/>
    <property type="evidence" value="ECO:0007669"/>
    <property type="project" value="TreeGrafter"/>
</dbReference>
<dbReference type="Proteomes" id="UP000663873">
    <property type="component" value="Unassembled WGS sequence"/>
</dbReference>
<feature type="non-terminal residue" evidence="2">
    <location>
        <position position="130"/>
    </location>
</feature>
<dbReference type="GO" id="GO:1990130">
    <property type="term" value="C:GATOR1 complex"/>
    <property type="evidence" value="ECO:0007669"/>
    <property type="project" value="TreeGrafter"/>
</dbReference>
<evidence type="ECO:0000313" key="2">
    <source>
        <dbReference type="EMBL" id="CAF4801319.1"/>
    </source>
</evidence>
<feature type="non-terminal residue" evidence="2">
    <location>
        <position position="1"/>
    </location>
</feature>
<dbReference type="InterPro" id="IPR027244">
    <property type="entry name" value="IML1"/>
</dbReference>
<proteinExistence type="predicted"/>
<evidence type="ECO:0000313" key="3">
    <source>
        <dbReference type="Proteomes" id="UP000663873"/>
    </source>
</evidence>
<dbReference type="InterPro" id="IPR048255">
    <property type="entry name" value="IML1_N"/>
</dbReference>
<feature type="domain" description="Vacuolar membrane-associated protein Iml1 N-terminal" evidence="1">
    <location>
        <begin position="5"/>
        <end position="130"/>
    </location>
</feature>
<dbReference type="GO" id="GO:0010508">
    <property type="term" value="P:positive regulation of autophagy"/>
    <property type="evidence" value="ECO:0007669"/>
    <property type="project" value="TreeGrafter"/>
</dbReference>
<dbReference type="GO" id="GO:0005765">
    <property type="term" value="C:lysosomal membrane"/>
    <property type="evidence" value="ECO:0007669"/>
    <property type="project" value="TreeGrafter"/>
</dbReference>
<evidence type="ECO:0000259" key="1">
    <source>
        <dbReference type="Pfam" id="PF12257"/>
    </source>
</evidence>